<dbReference type="EMBL" id="JABDSI010000137">
    <property type="protein sequence ID" value="NMW42454.1"/>
    <property type="molecule type" value="Genomic_DNA"/>
</dbReference>
<comment type="caution">
    <text evidence="1">The sequence shown here is derived from an EMBL/GenBank/DDBJ whole genome shotgun (WGS) entry which is preliminary data.</text>
</comment>
<evidence type="ECO:0000313" key="2">
    <source>
        <dbReference type="Proteomes" id="UP000583639"/>
    </source>
</evidence>
<protein>
    <submittedName>
        <fullName evidence="1">Uncharacterized protein</fullName>
    </submittedName>
</protein>
<organism evidence="1 2">
    <name type="scientific">Phocaeicola vulgatus</name>
    <name type="common">Bacteroides vulgatus</name>
    <dbReference type="NCBI Taxonomy" id="821"/>
    <lineage>
        <taxon>Bacteria</taxon>
        <taxon>Pseudomonadati</taxon>
        <taxon>Bacteroidota</taxon>
        <taxon>Bacteroidia</taxon>
        <taxon>Bacteroidales</taxon>
        <taxon>Bacteroidaceae</taxon>
        <taxon>Phocaeicola</taxon>
    </lineage>
</organism>
<dbReference type="Proteomes" id="UP000583639">
    <property type="component" value="Unassembled WGS sequence"/>
</dbReference>
<proteinExistence type="predicted"/>
<reference evidence="1 2" key="1">
    <citation type="submission" date="2020-04" db="EMBL/GenBank/DDBJ databases">
        <title>A novel gut-associated lysogenic phage, Bacteroides phage BV01, alters the host transcriptome and bile acid metabolism in Bacteroides vulgatus.</title>
        <authorList>
            <person name="Campbell D.E."/>
            <person name="Ly L."/>
            <person name="Ridlon J.M."/>
            <person name="Hsiao A."/>
            <person name="Degnan P.H."/>
        </authorList>
    </citation>
    <scope>NUCLEOTIDE SEQUENCE [LARGE SCALE GENOMIC DNA]</scope>
    <source>
        <strain evidence="1 2">VPI-BV8526</strain>
    </source>
</reference>
<gene>
    <name evidence="1" type="ORF">HKQ55_20590</name>
</gene>
<sequence>MPIVIKEIRVNTVVEKKVITHQEISEEIYHKIKNEILEELECHVDENPQDKRKNNR</sequence>
<evidence type="ECO:0000313" key="1">
    <source>
        <dbReference type="EMBL" id="NMW42454.1"/>
    </source>
</evidence>
<accession>A0A848R2B0</accession>
<name>A0A848R2B0_PHOVU</name>
<dbReference type="AlphaFoldDB" id="A0A848R2B0"/>